<keyword evidence="1" id="KW-0472">Membrane</keyword>
<proteinExistence type="predicted"/>
<feature type="transmembrane region" description="Helical" evidence="1">
    <location>
        <begin position="104"/>
        <end position="134"/>
    </location>
</feature>
<sequence>MSSPESNESQCIESCGQEWSPKIIARRAGKVRIMEYHKLVAFQLQVQEIGKDLKSIHILHGRACLWIRLTYLLRCSLLHSRRLLPGMTPLSLGAFPWHNPDFAFLWLIVSGAVNTIALTFLASWTLSVALHLAIVTKRARYPLRVSCRHVWQLKSNDPLLQRLAVQEPVLSAAICM</sequence>
<organism evidence="2 3">
    <name type="scientific">Pseudocercospora musae</name>
    <dbReference type="NCBI Taxonomy" id="113226"/>
    <lineage>
        <taxon>Eukaryota</taxon>
        <taxon>Fungi</taxon>
        <taxon>Dikarya</taxon>
        <taxon>Ascomycota</taxon>
        <taxon>Pezizomycotina</taxon>
        <taxon>Dothideomycetes</taxon>
        <taxon>Dothideomycetidae</taxon>
        <taxon>Mycosphaerellales</taxon>
        <taxon>Mycosphaerellaceae</taxon>
        <taxon>Pseudocercospora</taxon>
    </lineage>
</organism>
<evidence type="ECO:0000256" key="1">
    <source>
        <dbReference type="SAM" id="Phobius"/>
    </source>
</evidence>
<name>A0A139I6J9_9PEZI</name>
<gene>
    <name evidence="2" type="ORF">AC579_1190</name>
</gene>
<comment type="caution">
    <text evidence="2">The sequence shown here is derived from an EMBL/GenBank/DDBJ whole genome shotgun (WGS) entry which is preliminary data.</text>
</comment>
<keyword evidence="1" id="KW-0812">Transmembrane</keyword>
<keyword evidence="3" id="KW-1185">Reference proteome</keyword>
<evidence type="ECO:0000313" key="2">
    <source>
        <dbReference type="EMBL" id="KXT10383.1"/>
    </source>
</evidence>
<keyword evidence="1" id="KW-1133">Transmembrane helix</keyword>
<dbReference type="EMBL" id="LFZO01000264">
    <property type="protein sequence ID" value="KXT10383.1"/>
    <property type="molecule type" value="Genomic_DNA"/>
</dbReference>
<accession>A0A139I6J9</accession>
<evidence type="ECO:0000313" key="3">
    <source>
        <dbReference type="Proteomes" id="UP000073492"/>
    </source>
</evidence>
<reference evidence="2 3" key="1">
    <citation type="submission" date="2015-07" db="EMBL/GenBank/DDBJ databases">
        <title>Comparative genomics of the Sigatoka disease complex on banana suggests a link between parallel evolutionary changes in Pseudocercospora fijiensis and Pseudocercospora eumusae and increased virulence on the banana host.</title>
        <authorList>
            <person name="Chang T.-C."/>
            <person name="Salvucci A."/>
            <person name="Crous P.W."/>
            <person name="Stergiopoulos I."/>
        </authorList>
    </citation>
    <scope>NUCLEOTIDE SEQUENCE [LARGE SCALE GENOMIC DNA]</scope>
    <source>
        <strain evidence="2 3">CBS 116634</strain>
    </source>
</reference>
<protein>
    <submittedName>
        <fullName evidence="2">Uncharacterized protein</fullName>
    </submittedName>
</protein>
<dbReference type="AlphaFoldDB" id="A0A139I6J9"/>
<dbReference type="Proteomes" id="UP000073492">
    <property type="component" value="Unassembled WGS sequence"/>
</dbReference>